<dbReference type="EMBL" id="LHUR01000010">
    <property type="protein sequence ID" value="KOA21284.1"/>
    <property type="molecule type" value="Genomic_DNA"/>
</dbReference>
<dbReference type="GO" id="GO:0006537">
    <property type="term" value="P:glutamate biosynthetic process"/>
    <property type="evidence" value="ECO:0007669"/>
    <property type="project" value="UniProtKB-ARBA"/>
</dbReference>
<dbReference type="Gene3D" id="3.40.50.10860">
    <property type="entry name" value="Leucine Dehydrogenase, chain A, domain 1"/>
    <property type="match status" value="1"/>
</dbReference>
<keyword evidence="12" id="KW-1185">Reference proteome</keyword>
<keyword evidence="7" id="KW-0547">Nucleotide-binding</keyword>
<comment type="subunit">
    <text evidence="2">Homohexamer.</text>
</comment>
<evidence type="ECO:0000256" key="7">
    <source>
        <dbReference type="PIRSR" id="PIRSR000185-2"/>
    </source>
</evidence>
<dbReference type="GO" id="GO:0000166">
    <property type="term" value="F:nucleotide binding"/>
    <property type="evidence" value="ECO:0007669"/>
    <property type="project" value="UniProtKB-KW"/>
</dbReference>
<dbReference type="GO" id="GO:0005829">
    <property type="term" value="C:cytosol"/>
    <property type="evidence" value="ECO:0007669"/>
    <property type="project" value="TreeGrafter"/>
</dbReference>
<dbReference type="PIRSF" id="PIRSF000185">
    <property type="entry name" value="Glu_DH"/>
    <property type="match status" value="1"/>
</dbReference>
<accession>A0A0L6ZE75</accession>
<protein>
    <recommendedName>
        <fullName evidence="3 5">Glutamate dehydrogenase</fullName>
    </recommendedName>
</protein>
<feature type="site" description="Important for catalysis" evidence="8">
    <location>
        <position position="168"/>
    </location>
</feature>
<sequence length="446" mass="49304">MQAKQYVEKVYEDLLKRNEGQVEFHQAAKEVFNSLISVFEKHPEYVENGILERIVEPERQLMFRVPWTDDKGNVQVNRGFRVQFNSAIGPYKGGLRFHPSVNLSIIKFLGFEQIFKNSLTGLPIGGGKGGSDFDPKGKSDREIMRFCQSFMTELSKYIGQDMDVPAGDIGVGGREIGYMYGQYKRLKTSYEGVLTGKGLTYGGSLVRTEATGYGLVYFVDEMLKGKGKNFEGKTVVVSGAGNVAIYAIEKVHQLGGKVITCSDSNGYIYDENGINLDTLKKIKEVERKRLTEYVKYHPQAKYTEGKGVWSIPCDIALPCATQNEINEEDAKTLVKNGVIAVGEGANMPSTLEAIDVFLNNKVLFGPAKAANAGGVAVSALEMSQNSMRYSWTFEEVDAKLKNIMKNIYENSVKAAKKYGFEDNYVVGANIAGFIKVAEAMMAQGIV</sequence>
<dbReference type="STRING" id="36844.SAMN04488501_107160"/>
<reference evidence="12" key="1">
    <citation type="submission" date="2015-08" db="EMBL/GenBank/DDBJ databases">
        <title>Genome sequence of the strict anaerobe Clostridium homopropionicum LuHBu1 (DSM 5847T).</title>
        <authorList>
            <person name="Poehlein A."/>
            <person name="Beck M."/>
            <person name="Schiel-Bengelsdorf B."/>
            <person name="Bengelsdorf F.R."/>
            <person name="Daniel R."/>
            <person name="Duerre P."/>
        </authorList>
    </citation>
    <scope>NUCLEOTIDE SEQUENCE [LARGE SCALE GENOMIC DNA]</scope>
    <source>
        <strain evidence="12">DSM 5847</strain>
    </source>
</reference>
<evidence type="ECO:0000256" key="9">
    <source>
        <dbReference type="RuleBase" id="RU004417"/>
    </source>
</evidence>
<evidence type="ECO:0000256" key="8">
    <source>
        <dbReference type="PIRSR" id="PIRSR000185-3"/>
    </source>
</evidence>
<feature type="binding site" evidence="7">
    <location>
        <position position="211"/>
    </location>
    <ligand>
        <name>NAD(+)</name>
        <dbReference type="ChEBI" id="CHEBI:57540"/>
    </ligand>
</feature>
<dbReference type="PANTHER" id="PTHR43571">
    <property type="entry name" value="NADP-SPECIFIC GLUTAMATE DEHYDROGENASE 1-RELATED"/>
    <property type="match status" value="1"/>
</dbReference>
<dbReference type="CDD" id="cd05313">
    <property type="entry name" value="NAD_bind_2_Glu_DH"/>
    <property type="match status" value="1"/>
</dbReference>
<evidence type="ECO:0000256" key="1">
    <source>
        <dbReference type="ARBA" id="ARBA00006382"/>
    </source>
</evidence>
<evidence type="ECO:0000256" key="6">
    <source>
        <dbReference type="PIRSR" id="PIRSR000185-1"/>
    </source>
</evidence>
<feature type="domain" description="Glutamate/phenylalanine/leucine/valine/L-tryptophan dehydrogenase C-terminal" evidence="10">
    <location>
        <begin position="204"/>
        <end position="444"/>
    </location>
</feature>
<dbReference type="PATRIC" id="fig|1121318.3.peg.419"/>
<dbReference type="Proteomes" id="UP000037043">
    <property type="component" value="Unassembled WGS sequence"/>
</dbReference>
<dbReference type="InterPro" id="IPR006095">
    <property type="entry name" value="Glu/Leu/Phe/Val/Trp_DH"/>
</dbReference>
<dbReference type="PANTHER" id="PTHR43571:SF1">
    <property type="entry name" value="NADP-SPECIFIC GLUTAMATE DEHYDROGENASE 1-RELATED"/>
    <property type="match status" value="1"/>
</dbReference>
<dbReference type="InterPro" id="IPR036291">
    <property type="entry name" value="NAD(P)-bd_dom_sf"/>
</dbReference>
<dbReference type="InterPro" id="IPR050724">
    <property type="entry name" value="Glu_Leu_Phe_Val_DH"/>
</dbReference>
<dbReference type="Pfam" id="PF00208">
    <property type="entry name" value="ELFV_dehydrog"/>
    <property type="match status" value="1"/>
</dbReference>
<dbReference type="InterPro" id="IPR033922">
    <property type="entry name" value="NAD_bind_Glu_DH"/>
</dbReference>
<comment type="similarity">
    <text evidence="1 5 9">Belongs to the Glu/Leu/Phe/Val dehydrogenases family.</text>
</comment>
<evidence type="ECO:0000256" key="2">
    <source>
        <dbReference type="ARBA" id="ARBA00011643"/>
    </source>
</evidence>
<dbReference type="NCBIfam" id="NF006929">
    <property type="entry name" value="PRK09414.1"/>
    <property type="match status" value="1"/>
</dbReference>
<feature type="binding site" evidence="7">
    <location>
        <position position="167"/>
    </location>
    <ligand>
        <name>substrate</name>
    </ligand>
</feature>
<gene>
    <name evidence="11" type="primary">gdhA</name>
    <name evidence="11" type="ORF">CLHOM_04140</name>
</gene>
<evidence type="ECO:0000256" key="3">
    <source>
        <dbReference type="ARBA" id="ARBA00012896"/>
    </source>
</evidence>
<feature type="binding site" evidence="7">
    <location>
        <position position="113"/>
    </location>
    <ligand>
        <name>substrate</name>
    </ligand>
</feature>
<proteinExistence type="inferred from homology"/>
<feature type="active site" description="Proton donor" evidence="6">
    <location>
        <position position="128"/>
    </location>
</feature>
<dbReference type="InterPro" id="IPR006096">
    <property type="entry name" value="Glu/Leu/Phe/Val/Trp_DH_C"/>
</dbReference>
<dbReference type="FunFam" id="3.40.50.10860:FF:000002">
    <property type="entry name" value="Glutamate dehydrogenase"/>
    <property type="match status" value="1"/>
</dbReference>
<evidence type="ECO:0000256" key="5">
    <source>
        <dbReference type="PIRNR" id="PIRNR000185"/>
    </source>
</evidence>
<dbReference type="FunFam" id="3.40.50.720:FF:000030">
    <property type="entry name" value="Glutamate dehydrogenase"/>
    <property type="match status" value="1"/>
</dbReference>
<dbReference type="AlphaFoldDB" id="A0A0L6ZE75"/>
<feature type="binding site" evidence="7">
    <location>
        <position position="92"/>
    </location>
    <ligand>
        <name>substrate</name>
    </ligand>
</feature>
<dbReference type="FunFam" id="1.10.285.10:FF:000001">
    <property type="entry name" value="Glutamate dehydrogenase"/>
    <property type="match status" value="1"/>
</dbReference>
<feature type="binding site" evidence="7">
    <location>
        <position position="116"/>
    </location>
    <ligand>
        <name>substrate</name>
    </ligand>
</feature>
<dbReference type="GO" id="GO:0004354">
    <property type="term" value="F:glutamate dehydrogenase (NADP+) activity"/>
    <property type="evidence" value="ECO:0007669"/>
    <property type="project" value="TreeGrafter"/>
</dbReference>
<dbReference type="SUPFAM" id="SSF51735">
    <property type="entry name" value="NAD(P)-binding Rossmann-fold domains"/>
    <property type="match status" value="1"/>
</dbReference>
<dbReference type="InterPro" id="IPR014362">
    <property type="entry name" value="Glu_DH"/>
</dbReference>
<dbReference type="Gene3D" id="3.40.50.720">
    <property type="entry name" value="NAD(P)-binding Rossmann-like Domain"/>
    <property type="match status" value="1"/>
</dbReference>
<evidence type="ECO:0000313" key="12">
    <source>
        <dbReference type="Proteomes" id="UP000037043"/>
    </source>
</evidence>
<dbReference type="Gene3D" id="1.10.285.10">
    <property type="entry name" value="Glutamate Dehydrogenase, chain A, domain 3"/>
    <property type="match status" value="2"/>
</dbReference>
<dbReference type="RefSeq" id="WP_052220013.1">
    <property type="nucleotide sequence ID" value="NZ_LHUR01000010.1"/>
</dbReference>
<dbReference type="InterPro" id="IPR046346">
    <property type="entry name" value="Aminoacid_DH-like_N_sf"/>
</dbReference>
<dbReference type="Pfam" id="PF02812">
    <property type="entry name" value="ELFV_dehydrog_N"/>
    <property type="match status" value="1"/>
</dbReference>
<dbReference type="InterPro" id="IPR033524">
    <property type="entry name" value="Glu/Leu/Phe/Val_DH_AS"/>
</dbReference>
<evidence type="ECO:0000259" key="10">
    <source>
        <dbReference type="SMART" id="SM00839"/>
    </source>
</evidence>
<dbReference type="SUPFAM" id="SSF53223">
    <property type="entry name" value="Aminoacid dehydrogenase-like, N-terminal domain"/>
    <property type="match status" value="1"/>
</dbReference>
<name>A0A0L6ZE75_9CLOT</name>
<dbReference type="PROSITE" id="PS00074">
    <property type="entry name" value="GLFV_DEHYDROGENASE"/>
    <property type="match status" value="1"/>
</dbReference>
<dbReference type="PRINTS" id="PR00082">
    <property type="entry name" value="GLFDHDRGNASE"/>
</dbReference>
<evidence type="ECO:0000313" key="11">
    <source>
        <dbReference type="EMBL" id="KOA21284.1"/>
    </source>
</evidence>
<keyword evidence="4 5" id="KW-0560">Oxidoreductase</keyword>
<evidence type="ECO:0000256" key="4">
    <source>
        <dbReference type="ARBA" id="ARBA00023002"/>
    </source>
</evidence>
<organism evidence="11 12">
    <name type="scientific">Clostridium homopropionicum DSM 5847</name>
    <dbReference type="NCBI Taxonomy" id="1121318"/>
    <lineage>
        <taxon>Bacteria</taxon>
        <taxon>Bacillati</taxon>
        <taxon>Bacillota</taxon>
        <taxon>Clostridia</taxon>
        <taxon>Eubacteriales</taxon>
        <taxon>Clostridiaceae</taxon>
        <taxon>Clostridium</taxon>
    </lineage>
</organism>
<dbReference type="InterPro" id="IPR006097">
    <property type="entry name" value="Glu/Leu/Phe/Val/Trp_DH_dimer"/>
</dbReference>
<comment type="caution">
    <text evidence="11">The sequence shown here is derived from an EMBL/GenBank/DDBJ whole genome shotgun (WGS) entry which is preliminary data.</text>
</comment>
<keyword evidence="7" id="KW-0520">NAD</keyword>
<feature type="binding site" evidence="7">
    <location>
        <position position="242"/>
    </location>
    <ligand>
        <name>NAD(+)</name>
        <dbReference type="ChEBI" id="CHEBI:57540"/>
    </ligand>
</feature>
<dbReference type="SMART" id="SM00839">
    <property type="entry name" value="ELFV_dehydrog"/>
    <property type="match status" value="1"/>
</dbReference>
<feature type="binding site" evidence="7">
    <location>
        <position position="378"/>
    </location>
    <ligand>
        <name>substrate</name>
    </ligand>
</feature>